<dbReference type="Pfam" id="PF09127">
    <property type="entry name" value="Leuk-A4-hydro_C"/>
    <property type="match status" value="1"/>
</dbReference>
<evidence type="ECO:0000313" key="18">
    <source>
        <dbReference type="Proteomes" id="UP000253664"/>
    </source>
</evidence>
<dbReference type="GO" id="GO:0005829">
    <property type="term" value="C:cytosol"/>
    <property type="evidence" value="ECO:0007669"/>
    <property type="project" value="TreeGrafter"/>
</dbReference>
<keyword evidence="7 14" id="KW-0378">Hydrolase</keyword>
<dbReference type="GO" id="GO:0005634">
    <property type="term" value="C:nucleus"/>
    <property type="evidence" value="ECO:0007669"/>
    <property type="project" value="UniProtKB-SubCell"/>
</dbReference>
<keyword evidence="4 14" id="KW-0963">Cytoplasm</keyword>
<feature type="binding site" evidence="12">
    <location>
        <begin position="171"/>
        <end position="173"/>
    </location>
    <ligand>
        <name>a peptide</name>
        <dbReference type="ChEBI" id="CHEBI:60466"/>
    </ligand>
</feature>
<dbReference type="GO" id="GO:0004177">
    <property type="term" value="F:aminopeptidase activity"/>
    <property type="evidence" value="ECO:0007669"/>
    <property type="project" value="TreeGrafter"/>
</dbReference>
<evidence type="ECO:0000256" key="4">
    <source>
        <dbReference type="ARBA" id="ARBA00022490"/>
    </source>
</evidence>
<reference evidence="17 18" key="1">
    <citation type="journal article" date="2015" name="BMC Genomics">
        <title>Insights from the genome of Ophiocordyceps polyrhachis-furcata to pathogenicity and host specificity in insect fungi.</title>
        <authorList>
            <person name="Wichadakul D."/>
            <person name="Kobmoo N."/>
            <person name="Ingsriswang S."/>
            <person name="Tangphatsornruang S."/>
            <person name="Chantasingh D."/>
            <person name="Luangsa-ard J.J."/>
            <person name="Eurwilaichitr L."/>
        </authorList>
    </citation>
    <scope>NUCLEOTIDE SEQUENCE [LARGE SCALE GENOMIC DNA]</scope>
    <source>
        <strain evidence="17 18">BCC 54312</strain>
    </source>
</reference>
<feature type="binding site" evidence="13">
    <location>
        <position position="334"/>
    </location>
    <ligand>
        <name>Zn(2+)</name>
        <dbReference type="ChEBI" id="CHEBI:29105"/>
        <note>catalytic</note>
    </ligand>
</feature>
<keyword evidence="18" id="KW-1185">Reference proteome</keyword>
<keyword evidence="9 14" id="KW-0482">Metalloprotease</keyword>
<dbReference type="InterPro" id="IPR049980">
    <property type="entry name" value="LTA4H_cat"/>
</dbReference>
<comment type="caution">
    <text evidence="17">The sequence shown here is derived from an EMBL/GenBank/DDBJ whole genome shotgun (WGS) entry which is preliminary data.</text>
</comment>
<dbReference type="InterPro" id="IPR014782">
    <property type="entry name" value="Peptidase_M1_dom"/>
</dbReference>
<evidence type="ECO:0000256" key="13">
    <source>
        <dbReference type="PIRSR" id="PIRSR612777-3"/>
    </source>
</evidence>
<evidence type="ECO:0000256" key="15">
    <source>
        <dbReference type="SAM" id="MobiDB-lite"/>
    </source>
</evidence>
<dbReference type="FunFam" id="1.25.40.320:FF:000001">
    <property type="entry name" value="Leukotriene A(4) hydrolase"/>
    <property type="match status" value="1"/>
</dbReference>
<comment type="cofactor">
    <cofactor evidence="13 14">
        <name>Zn(2+)</name>
        <dbReference type="ChEBI" id="CHEBI:29105"/>
    </cofactor>
    <text evidence="13 14">Binds 1 zinc ion per subunit.</text>
</comment>
<dbReference type="GO" id="GO:0008237">
    <property type="term" value="F:metallopeptidase activity"/>
    <property type="evidence" value="ECO:0007669"/>
    <property type="project" value="UniProtKB-KW"/>
</dbReference>
<evidence type="ECO:0000256" key="2">
    <source>
        <dbReference type="ARBA" id="ARBA00004496"/>
    </source>
</evidence>
<evidence type="ECO:0000256" key="10">
    <source>
        <dbReference type="ARBA" id="ARBA00023242"/>
    </source>
</evidence>
<dbReference type="EC" id="3.4.11.-" evidence="14"/>
<dbReference type="OrthoDB" id="79562at2759"/>
<dbReference type="Pfam" id="PF01433">
    <property type="entry name" value="Peptidase_M1"/>
    <property type="match status" value="1"/>
</dbReference>
<dbReference type="NCBIfam" id="TIGR02411">
    <property type="entry name" value="leuko_A4_hydro"/>
    <property type="match status" value="1"/>
</dbReference>
<dbReference type="InterPro" id="IPR034015">
    <property type="entry name" value="M1_LTA4H"/>
</dbReference>
<dbReference type="GO" id="GO:0004301">
    <property type="term" value="F:epoxide hydrolase activity"/>
    <property type="evidence" value="ECO:0007669"/>
    <property type="project" value="UniProtKB-EC"/>
</dbReference>
<dbReference type="InterPro" id="IPR045357">
    <property type="entry name" value="Aminopeptidase_N-like_N"/>
</dbReference>
<evidence type="ECO:0000259" key="16">
    <source>
        <dbReference type="SMART" id="SM01263"/>
    </source>
</evidence>
<dbReference type="InterPro" id="IPR027268">
    <property type="entry name" value="Peptidase_M4/M1_CTD_sf"/>
</dbReference>
<accession>A0A367L369</accession>
<feature type="domain" description="Peptidase M1 leukotriene A4 hydrolase/aminopeptidase C-terminal" evidence="16">
    <location>
        <begin position="501"/>
        <end position="639"/>
    </location>
</feature>
<dbReference type="SMART" id="SM01263">
    <property type="entry name" value="Leuk-A4-hydro_C"/>
    <property type="match status" value="1"/>
</dbReference>
<evidence type="ECO:0000256" key="9">
    <source>
        <dbReference type="ARBA" id="ARBA00023049"/>
    </source>
</evidence>
<dbReference type="PRINTS" id="PR00756">
    <property type="entry name" value="ALADIPTASE"/>
</dbReference>
<comment type="similarity">
    <text evidence="3 14">Belongs to the peptidase M1 family.</text>
</comment>
<dbReference type="AlphaFoldDB" id="A0A367L369"/>
<keyword evidence="8 13" id="KW-0862">Zinc</keyword>
<dbReference type="GO" id="GO:0006508">
    <property type="term" value="P:proteolysis"/>
    <property type="evidence" value="ECO:0007669"/>
    <property type="project" value="UniProtKB-KW"/>
</dbReference>
<feature type="active site" description="Proton donor" evidence="11">
    <location>
        <position position="418"/>
    </location>
</feature>
<dbReference type="Proteomes" id="UP000253664">
    <property type="component" value="Unassembled WGS sequence"/>
</dbReference>
<dbReference type="FunFam" id="3.30.2010.30:FF:000001">
    <property type="entry name" value="Leukotriene A(4) hydrolase"/>
    <property type="match status" value="1"/>
</dbReference>
<evidence type="ECO:0000256" key="3">
    <source>
        <dbReference type="ARBA" id="ARBA00010136"/>
    </source>
</evidence>
<feature type="binding site" evidence="12">
    <location>
        <begin position="301"/>
        <end position="306"/>
    </location>
    <ligand>
        <name>a peptide</name>
        <dbReference type="ChEBI" id="CHEBI:60466"/>
    </ligand>
</feature>
<dbReference type="InterPro" id="IPR001930">
    <property type="entry name" value="Peptidase_M1"/>
</dbReference>
<gene>
    <name evidence="17" type="ORF">L249_5087</name>
</gene>
<evidence type="ECO:0000256" key="8">
    <source>
        <dbReference type="ARBA" id="ARBA00022833"/>
    </source>
</evidence>
<evidence type="ECO:0000313" key="17">
    <source>
        <dbReference type="EMBL" id="RCI08881.1"/>
    </source>
</evidence>
<evidence type="ECO:0000256" key="5">
    <source>
        <dbReference type="ARBA" id="ARBA00022670"/>
    </source>
</evidence>
<dbReference type="STRING" id="1330021.A0A367L369"/>
<dbReference type="PANTHER" id="PTHR45726:SF3">
    <property type="entry name" value="LEUKOTRIENE A-4 HYDROLASE"/>
    <property type="match status" value="1"/>
</dbReference>
<dbReference type="SUPFAM" id="SSF48371">
    <property type="entry name" value="ARM repeat"/>
    <property type="match status" value="1"/>
</dbReference>
<dbReference type="EC" id="3.3.2.10" evidence="14"/>
<dbReference type="FunFam" id="1.10.390.10:FF:000009">
    <property type="entry name" value="Leukotriene A(4) hydrolase"/>
    <property type="match status" value="1"/>
</dbReference>
<feature type="region of interest" description="Disordered" evidence="15">
    <location>
        <begin position="1"/>
        <end position="25"/>
    </location>
</feature>
<evidence type="ECO:0000256" key="14">
    <source>
        <dbReference type="RuleBase" id="RU361141"/>
    </source>
</evidence>
<keyword evidence="5 14" id="KW-0645">Protease</keyword>
<dbReference type="PANTHER" id="PTHR45726">
    <property type="entry name" value="LEUKOTRIENE A-4 HYDROLASE"/>
    <property type="match status" value="1"/>
</dbReference>
<dbReference type="FunFam" id="2.60.40.1730:FF:000004">
    <property type="entry name" value="Leukotriene A(4) hydrolase"/>
    <property type="match status" value="1"/>
</dbReference>
<dbReference type="EMBL" id="LKCN02000017">
    <property type="protein sequence ID" value="RCI08881.1"/>
    <property type="molecule type" value="Genomic_DNA"/>
</dbReference>
<dbReference type="Gene3D" id="3.30.2010.30">
    <property type="match status" value="1"/>
</dbReference>
<feature type="binding site" evidence="13">
    <location>
        <position position="330"/>
    </location>
    <ligand>
        <name>Zn(2+)</name>
        <dbReference type="ChEBI" id="CHEBI:29105"/>
        <note>catalytic</note>
    </ligand>
</feature>
<dbReference type="InterPro" id="IPR015211">
    <property type="entry name" value="Peptidase_M1_C"/>
</dbReference>
<dbReference type="Gene3D" id="2.60.40.1730">
    <property type="entry name" value="tricorn interacting facor f3 domain"/>
    <property type="match status" value="1"/>
</dbReference>
<dbReference type="InterPro" id="IPR012777">
    <property type="entry name" value="LTA4H"/>
</dbReference>
<comment type="catalytic activity">
    <reaction evidence="14">
        <text>an epoxide + H2O = an ethanediol</text>
        <dbReference type="Rhea" id="RHEA:19037"/>
        <dbReference type="ChEBI" id="CHEBI:15377"/>
        <dbReference type="ChEBI" id="CHEBI:32955"/>
        <dbReference type="ChEBI" id="CHEBI:140594"/>
        <dbReference type="EC" id="3.3.2.10"/>
    </reaction>
</comment>
<dbReference type="Gene3D" id="1.10.390.10">
    <property type="entry name" value="Neutral Protease Domain 2"/>
    <property type="match status" value="1"/>
</dbReference>
<dbReference type="Pfam" id="PF17900">
    <property type="entry name" value="Peptidase_M1_N"/>
    <property type="match status" value="1"/>
</dbReference>
<comment type="subcellular location">
    <subcellularLocation>
        <location evidence="2 14">Cytoplasm</location>
    </subcellularLocation>
    <subcellularLocation>
        <location evidence="1">Nucleus</location>
    </subcellularLocation>
</comment>
<feature type="binding site" evidence="12">
    <location>
        <begin position="597"/>
        <end position="599"/>
    </location>
    <ligand>
        <name>a peptide</name>
        <dbReference type="ChEBI" id="CHEBI:60466"/>
    </ligand>
</feature>
<evidence type="ECO:0000256" key="11">
    <source>
        <dbReference type="PIRSR" id="PIRSR612777-1"/>
    </source>
</evidence>
<evidence type="ECO:0000256" key="7">
    <source>
        <dbReference type="ARBA" id="ARBA00022801"/>
    </source>
</evidence>
<proteinExistence type="inferred from homology"/>
<dbReference type="Gene3D" id="1.25.40.320">
    <property type="entry name" value="Peptidase M1, leukotriene A4 hydrolase/aminopeptidase C-terminal domain"/>
    <property type="match status" value="1"/>
</dbReference>
<keyword evidence="10" id="KW-0539">Nucleus</keyword>
<name>A0A367L369_9HYPO</name>
<evidence type="ECO:0000256" key="12">
    <source>
        <dbReference type="PIRSR" id="PIRSR612777-2"/>
    </source>
</evidence>
<dbReference type="CDD" id="cd09599">
    <property type="entry name" value="M1_LTA4H"/>
    <property type="match status" value="1"/>
</dbReference>
<dbReference type="SUPFAM" id="SSF55486">
    <property type="entry name" value="Metalloproteases ('zincins'), catalytic domain"/>
    <property type="match status" value="1"/>
</dbReference>
<dbReference type="InterPro" id="IPR016024">
    <property type="entry name" value="ARM-type_fold"/>
</dbReference>
<sequence>MSSRSLLRGGCRPRSLPTPAGSHPSLVRASAAPRLFTMAHRDPTTVSNYEAWRTRHTTVQFALDFDAKRLRGSVLLRLQSQTDRKSTEVILDTRFLTISSVRVDAAPAEWELKPHSHPLGAPLHIAVPDGASKGDSVDVHIDLETTERCTALQWLTPAQTSSKKYPYVFSQCQAINARSIFPCQDTPDVKSTYTFKLTSILPVVASGVAVSPDAASPGVETVYQFEQPVPIPSYLFALASGDIVTAPIGPRSVVATGPNELADCKWELEEDMEKFMDVAEKLVFPYKWGEYNVLVLPPSFPYGGMENPIYTFATPTIISGDRQNVDVIAHELSHSWSGNLVTNSSWEHFWLNEGWTVYLERRILGEMHGKAHFDFSAIIGWKGLEDAIEMFGRDHEYTKLVISHNNVDPEDVYSQVAYEKGFHFLYELERLVGRQNFDKFIPHYFTKWSEKSLDSFEFRDTFAQFFKDVGDEEVTKKVDAIDWEAKFFTPGLPPKPDFDTSMVAACYDLANKWGDDSFEPKAKDVEELTANQKLVFLDKVQQAAPLSPERAQLLGKVYEFITTKNAELKTAYYLVALKARDPTCVYGVAELLGAVGRMKFVRPLFRELNRFERQFALDTFARNKDFYHPICRGLVEKDLGIEE</sequence>
<evidence type="ECO:0000256" key="1">
    <source>
        <dbReference type="ARBA" id="ARBA00004123"/>
    </source>
</evidence>
<feature type="binding site" evidence="13">
    <location>
        <position position="353"/>
    </location>
    <ligand>
        <name>Zn(2+)</name>
        <dbReference type="ChEBI" id="CHEBI:29105"/>
        <note>catalytic</note>
    </ligand>
</feature>
<organism evidence="17 18">
    <name type="scientific">Ophiocordyceps polyrhachis-furcata BCC 54312</name>
    <dbReference type="NCBI Taxonomy" id="1330021"/>
    <lineage>
        <taxon>Eukaryota</taxon>
        <taxon>Fungi</taxon>
        <taxon>Dikarya</taxon>
        <taxon>Ascomycota</taxon>
        <taxon>Pezizomycotina</taxon>
        <taxon>Sordariomycetes</taxon>
        <taxon>Hypocreomycetidae</taxon>
        <taxon>Hypocreales</taxon>
        <taxon>Ophiocordycipitaceae</taxon>
        <taxon>Ophiocordyceps</taxon>
    </lineage>
</organism>
<keyword evidence="6 13" id="KW-0479">Metal-binding</keyword>
<dbReference type="GO" id="GO:0008270">
    <property type="term" value="F:zinc ion binding"/>
    <property type="evidence" value="ECO:0007669"/>
    <property type="project" value="InterPro"/>
</dbReference>
<dbReference type="InterPro" id="IPR038502">
    <property type="entry name" value="M1_LTA-4_hydro/amino_C_sf"/>
</dbReference>
<protein>
    <recommendedName>
        <fullName evidence="14">Leukotriene A(4) hydrolase</fullName>
        <shortName evidence="14">LTA-4 hydrolase</shortName>
        <ecNumber evidence="14">3.3.2.10</ecNumber>
        <ecNumber evidence="14">3.4.11.-</ecNumber>
    </recommendedName>
</protein>
<feature type="active site" description="Proton acceptor" evidence="11">
    <location>
        <position position="331"/>
    </location>
</feature>
<evidence type="ECO:0000256" key="6">
    <source>
        <dbReference type="ARBA" id="ARBA00022723"/>
    </source>
</evidence>
<dbReference type="InterPro" id="IPR042097">
    <property type="entry name" value="Aminopeptidase_N-like_N_sf"/>
</dbReference>
<dbReference type="SUPFAM" id="SSF63737">
    <property type="entry name" value="Leukotriene A4 hydrolase N-terminal domain"/>
    <property type="match status" value="1"/>
</dbReference>